<evidence type="ECO:0000313" key="2">
    <source>
        <dbReference type="EMBL" id="PYE83058.1"/>
    </source>
</evidence>
<proteinExistence type="predicted"/>
<dbReference type="EMBL" id="QJTD01000001">
    <property type="protein sequence ID" value="PYE83058.1"/>
    <property type="molecule type" value="Genomic_DNA"/>
</dbReference>
<keyword evidence="1" id="KW-1133">Transmembrane helix</keyword>
<reference evidence="2 3" key="1">
    <citation type="submission" date="2018-06" db="EMBL/GenBank/DDBJ databases">
        <title>Genomic Encyclopedia of Type Strains, Phase III (KMG-III): the genomes of soil and plant-associated and newly described type strains.</title>
        <authorList>
            <person name="Whitman W."/>
        </authorList>
    </citation>
    <scope>NUCLEOTIDE SEQUENCE [LARGE SCALE GENOMIC DNA]</scope>
    <source>
        <strain evidence="2 3">CECT 7945</strain>
    </source>
</reference>
<gene>
    <name evidence="2" type="ORF">DFQ11_101489</name>
</gene>
<accession>A0A2V4X054</accession>
<evidence type="ECO:0000256" key="1">
    <source>
        <dbReference type="SAM" id="Phobius"/>
    </source>
</evidence>
<sequence>MRFRLKRNDQIGLILFIAFVASTILIYEFEEKFDREKWKNQPSFRYEMVEDIIDNELLLDKTKTEVISLLGKPNDSYSDGKNYFVYYLGSKPSFSKEELTQLVLVFENNRVIKATEELR</sequence>
<name>A0A2V4X054_9FLAO</name>
<evidence type="ECO:0000313" key="3">
    <source>
        <dbReference type="Proteomes" id="UP000248054"/>
    </source>
</evidence>
<feature type="transmembrane region" description="Helical" evidence="1">
    <location>
        <begin position="12"/>
        <end position="29"/>
    </location>
</feature>
<keyword evidence="1" id="KW-0812">Transmembrane</keyword>
<dbReference type="OrthoDB" id="1135060at2"/>
<comment type="caution">
    <text evidence="2">The sequence shown here is derived from an EMBL/GenBank/DDBJ whole genome shotgun (WGS) entry which is preliminary data.</text>
</comment>
<keyword evidence="1" id="KW-0472">Membrane</keyword>
<protein>
    <submittedName>
        <fullName evidence="2">Uncharacterized protein</fullName>
    </submittedName>
</protein>
<dbReference type="Proteomes" id="UP000248054">
    <property type="component" value="Unassembled WGS sequence"/>
</dbReference>
<dbReference type="RefSeq" id="WP_110474013.1">
    <property type="nucleotide sequence ID" value="NZ_BMWQ01000001.1"/>
</dbReference>
<keyword evidence="3" id="KW-1185">Reference proteome</keyword>
<dbReference type="AlphaFoldDB" id="A0A2V4X054"/>
<organism evidence="2 3">
    <name type="scientific">Winogradskyella epiphytica</name>
    <dbReference type="NCBI Taxonomy" id="262005"/>
    <lineage>
        <taxon>Bacteria</taxon>
        <taxon>Pseudomonadati</taxon>
        <taxon>Bacteroidota</taxon>
        <taxon>Flavobacteriia</taxon>
        <taxon>Flavobacteriales</taxon>
        <taxon>Flavobacteriaceae</taxon>
        <taxon>Winogradskyella</taxon>
    </lineage>
</organism>